<evidence type="ECO:0000256" key="1">
    <source>
        <dbReference type="SAM" id="MobiDB-lite"/>
    </source>
</evidence>
<feature type="region of interest" description="Disordered" evidence="1">
    <location>
        <begin position="314"/>
        <end position="337"/>
    </location>
</feature>
<accession>A0A0H2U623</accession>
<evidence type="ECO:0000313" key="2">
    <source>
        <dbReference type="EMBL" id="KLU91332.1"/>
    </source>
</evidence>
<feature type="non-terminal residue" evidence="2">
    <location>
        <position position="410"/>
    </location>
</feature>
<gene>
    <name evidence="2" type="ORF">MAPG_09853</name>
</gene>
<reference evidence="2" key="1">
    <citation type="submission" date="2010-05" db="EMBL/GenBank/DDBJ databases">
        <title>The Genome Sequence of Magnaporthe poae strain ATCC 64411.</title>
        <authorList>
            <consortium name="The Broad Institute Genome Sequencing Platform"/>
            <consortium name="Broad Institute Genome Sequencing Center for Infectious Disease"/>
            <person name="Ma L.-J."/>
            <person name="Dead R."/>
            <person name="Young S."/>
            <person name="Zeng Q."/>
            <person name="Koehrsen M."/>
            <person name="Alvarado L."/>
            <person name="Berlin A."/>
            <person name="Chapman S.B."/>
            <person name="Chen Z."/>
            <person name="Freedman E."/>
            <person name="Gellesch M."/>
            <person name="Goldberg J."/>
            <person name="Griggs A."/>
            <person name="Gujja S."/>
            <person name="Heilman E.R."/>
            <person name="Heiman D."/>
            <person name="Hepburn T."/>
            <person name="Howarth C."/>
            <person name="Jen D."/>
            <person name="Larson L."/>
            <person name="Mehta T."/>
            <person name="Neiman D."/>
            <person name="Pearson M."/>
            <person name="Roberts A."/>
            <person name="Saif S."/>
            <person name="Shea T."/>
            <person name="Shenoy N."/>
            <person name="Sisk P."/>
            <person name="Stolte C."/>
            <person name="Sykes S."/>
            <person name="Walk T."/>
            <person name="White J."/>
            <person name="Yandava C."/>
            <person name="Haas B."/>
            <person name="Nusbaum C."/>
            <person name="Birren B."/>
        </authorList>
    </citation>
    <scope>NUCLEOTIDE SEQUENCE</scope>
    <source>
        <strain evidence="2">ATCC 64411</strain>
    </source>
</reference>
<reference evidence="2" key="2">
    <citation type="submission" date="2011-03" db="EMBL/GenBank/DDBJ databases">
        <title>Annotation of Magnaporthe poae ATCC 64411.</title>
        <authorList>
            <person name="Ma L.-J."/>
            <person name="Dead R."/>
            <person name="Young S.K."/>
            <person name="Zeng Q."/>
            <person name="Gargeya S."/>
            <person name="Fitzgerald M."/>
            <person name="Haas B."/>
            <person name="Abouelleil A."/>
            <person name="Alvarado L."/>
            <person name="Arachchi H.M."/>
            <person name="Berlin A."/>
            <person name="Brown A."/>
            <person name="Chapman S.B."/>
            <person name="Chen Z."/>
            <person name="Dunbar C."/>
            <person name="Freedman E."/>
            <person name="Gearin G."/>
            <person name="Gellesch M."/>
            <person name="Goldberg J."/>
            <person name="Griggs A."/>
            <person name="Gujja S."/>
            <person name="Heiman D."/>
            <person name="Howarth C."/>
            <person name="Larson L."/>
            <person name="Lui A."/>
            <person name="MacDonald P.J.P."/>
            <person name="Mehta T."/>
            <person name="Montmayeur A."/>
            <person name="Murphy C."/>
            <person name="Neiman D."/>
            <person name="Pearson M."/>
            <person name="Priest M."/>
            <person name="Roberts A."/>
            <person name="Saif S."/>
            <person name="Shea T."/>
            <person name="Shenoy N."/>
            <person name="Sisk P."/>
            <person name="Stolte C."/>
            <person name="Sykes S."/>
            <person name="Yandava C."/>
            <person name="Wortman J."/>
            <person name="Nusbaum C."/>
            <person name="Birren B."/>
        </authorList>
    </citation>
    <scope>NUCLEOTIDE SEQUENCE</scope>
    <source>
        <strain evidence="2">ATCC 64411</strain>
    </source>
</reference>
<sequence>MRLSAPVRTARRGQVRIRSVQEVIELDAGSDSGRTCGTSSLSPFSFFSSYSSEGGNVACPTAVHSVAAQMAIVVPCMNEEVATIEGVLSGIPHDSLVIMVSNSHRSGPGGDAYAREVEAVDRFCRVSRRSAISIHQQDPGLAEAFKQAGMPDIIDHKGTGLVWKGKGEAMLLGTALAAATGRRYVGFIDADNFVPGSVREYCEAFAAGLHHAQGGRQKGMAMVRLSWRSKPKVRNGKLEFNKSGRSSRITNRWLNELLMAQGEADEEDRDIIATGNAGEHAMSLELGIKMRFASGFAVEPFQFLDIMEQFGGGNASIPPTKGKTSTTQNHRRRQRDQPPLVNVLQIETRNPHFHQDKGDEHVKDMWAQALGVIHNSPVTPPSLKQQIAAFMIENKALPAGEAAPSPHQTR</sequence>
<dbReference type="VEuPathDB" id="FungiDB:MAPG_09853"/>
<dbReference type="GO" id="GO:0005737">
    <property type="term" value="C:cytoplasm"/>
    <property type="evidence" value="ECO:0007669"/>
    <property type="project" value="InterPro"/>
</dbReference>
<dbReference type="Gene3D" id="3.90.550.10">
    <property type="entry name" value="Spore Coat Polysaccharide Biosynthesis Protein SpsA, Chain A"/>
    <property type="match status" value="1"/>
</dbReference>
<dbReference type="OrthoDB" id="10013407at2759"/>
<dbReference type="InterPro" id="IPR012812">
    <property type="entry name" value="Osmo_MPG_synth"/>
</dbReference>
<dbReference type="InterPro" id="IPR029044">
    <property type="entry name" value="Nucleotide-diphossugar_trans"/>
</dbReference>
<organism evidence="2">
    <name type="scientific">Magnaporthiopsis poae (strain ATCC 64411 / 73-15)</name>
    <name type="common">Kentucky bluegrass fungus</name>
    <name type="synonym">Magnaporthe poae</name>
    <dbReference type="NCBI Taxonomy" id="644358"/>
    <lineage>
        <taxon>Eukaryota</taxon>
        <taxon>Fungi</taxon>
        <taxon>Dikarya</taxon>
        <taxon>Ascomycota</taxon>
        <taxon>Pezizomycotina</taxon>
        <taxon>Sordariomycetes</taxon>
        <taxon>Sordariomycetidae</taxon>
        <taxon>Magnaporthales</taxon>
        <taxon>Magnaporthaceae</taxon>
        <taxon>Magnaporthiopsis</taxon>
    </lineage>
</organism>
<evidence type="ECO:0008006" key="3">
    <source>
        <dbReference type="Google" id="ProtNLM"/>
    </source>
</evidence>
<name>A0A0H2U623_MAGP6</name>
<protein>
    <recommendedName>
        <fullName evidence="3">Mannosyl-3-phosphoglycerate synthase</fullName>
    </recommendedName>
</protein>
<dbReference type="GO" id="GO:0050504">
    <property type="term" value="F:mannosyl-3-phosphoglycerate synthase activity"/>
    <property type="evidence" value="ECO:0007669"/>
    <property type="project" value="InterPro"/>
</dbReference>
<proteinExistence type="predicted"/>
<dbReference type="AlphaFoldDB" id="A0A0H2U623"/>
<dbReference type="SUPFAM" id="SSF53448">
    <property type="entry name" value="Nucleotide-diphospho-sugar transferases"/>
    <property type="match status" value="1"/>
</dbReference>
<dbReference type="GO" id="GO:0051479">
    <property type="term" value="P:mannosylglycerate biosynthetic process"/>
    <property type="evidence" value="ECO:0007669"/>
    <property type="project" value="InterPro"/>
</dbReference>
<dbReference type="Pfam" id="PF09488">
    <property type="entry name" value="Osmo_MPGsynth"/>
    <property type="match status" value="1"/>
</dbReference>
<dbReference type="EMBL" id="GL876977">
    <property type="protein sequence ID" value="KLU91332.1"/>
    <property type="molecule type" value="Genomic_DNA"/>
</dbReference>